<dbReference type="RefSeq" id="WP_344448179.1">
    <property type="nucleotide sequence ID" value="NZ_BAAATZ010000002.1"/>
</dbReference>
<dbReference type="EMBL" id="BAAATZ010000002">
    <property type="protein sequence ID" value="GAA2718758.1"/>
    <property type="molecule type" value="Genomic_DNA"/>
</dbReference>
<protein>
    <recommendedName>
        <fullName evidence="4">Carboxypeptidase regulatory-like domain-containing protein</fullName>
    </recommendedName>
</protein>
<accession>A0ABP6G879</accession>
<keyword evidence="1" id="KW-0732">Signal</keyword>
<reference evidence="3" key="1">
    <citation type="journal article" date="2019" name="Int. J. Syst. Evol. Microbiol.">
        <title>The Global Catalogue of Microorganisms (GCM) 10K type strain sequencing project: providing services to taxonomists for standard genome sequencing and annotation.</title>
        <authorList>
            <consortium name="The Broad Institute Genomics Platform"/>
            <consortium name="The Broad Institute Genome Sequencing Center for Infectious Disease"/>
            <person name="Wu L."/>
            <person name="Ma J."/>
        </authorList>
    </citation>
    <scope>NUCLEOTIDE SEQUENCE [LARGE SCALE GENOMIC DNA]</scope>
    <source>
        <strain evidence="3">JCM 8201</strain>
    </source>
</reference>
<organism evidence="2 3">
    <name type="scientific">Actinocorallia aurantiaca</name>
    <dbReference type="NCBI Taxonomy" id="46204"/>
    <lineage>
        <taxon>Bacteria</taxon>
        <taxon>Bacillati</taxon>
        <taxon>Actinomycetota</taxon>
        <taxon>Actinomycetes</taxon>
        <taxon>Streptosporangiales</taxon>
        <taxon>Thermomonosporaceae</taxon>
        <taxon>Actinocorallia</taxon>
    </lineage>
</organism>
<feature type="signal peptide" evidence="1">
    <location>
        <begin position="1"/>
        <end position="26"/>
    </location>
</feature>
<name>A0ABP6G879_9ACTN</name>
<keyword evidence="3" id="KW-1185">Reference proteome</keyword>
<feature type="chain" id="PRO_5045983268" description="Carboxypeptidase regulatory-like domain-containing protein" evidence="1">
    <location>
        <begin position="27"/>
        <end position="328"/>
    </location>
</feature>
<evidence type="ECO:0000313" key="3">
    <source>
        <dbReference type="Proteomes" id="UP001501842"/>
    </source>
</evidence>
<proteinExistence type="predicted"/>
<evidence type="ECO:0008006" key="4">
    <source>
        <dbReference type="Google" id="ProtNLM"/>
    </source>
</evidence>
<evidence type="ECO:0000256" key="1">
    <source>
        <dbReference type="SAM" id="SignalP"/>
    </source>
</evidence>
<comment type="caution">
    <text evidence="2">The sequence shown here is derived from an EMBL/GenBank/DDBJ whole genome shotgun (WGS) entry which is preliminary data.</text>
</comment>
<evidence type="ECO:0000313" key="2">
    <source>
        <dbReference type="EMBL" id="GAA2718758.1"/>
    </source>
</evidence>
<dbReference type="Proteomes" id="UP001501842">
    <property type="component" value="Unassembled WGS sequence"/>
</dbReference>
<sequence>MRRFTGVATGLILVAGSLAYASPAQAAVATKVTIKTDHAPGYIGDEVTVSGKLTRSSGAALKGQSVLLNVSGKRKIVTTNSDGLYIAEFLVPKSGAFTAEFLGAGSYDESAASTAYYALQYRTFIDKFSASPRPIEQNKPLNITGRTNRIAVGGNEKLAGAGLDLLYSGDGNNWSYVSSTNSDGNGRFRFTPIVGQDGTWKVVLKPNAVADGWLQTERNIWVDSRYKTSVAVSVTPKNVKYKGKVKVYGTLKHKVDGSWASFGGVKVAVYHRAKGSKKWRFQGWVSVSGGGKFSKRFTAKRDGHWKAVYKGNGANFSDSSGSKYVNVR</sequence>
<gene>
    <name evidence="2" type="ORF">GCM10010439_02440</name>
</gene>